<dbReference type="Proteomes" id="UP000050961">
    <property type="component" value="Unassembled WGS sequence"/>
</dbReference>
<dbReference type="eggNOG" id="ENOG502ZCD3">
    <property type="taxonomic scope" value="Bacteria"/>
</dbReference>
<sequence length="172" mass="19582">MEEKQYDYKKITVERKYAPNYIDGYEGFGWELKGISYHKDRFDGAKVTLKFRRSAQIPNKSELSELQRRFEFKMKEISHMNKARNFLAAAVAYVIGVAGTVLLLGSILAFVLSFGVVAVALVVMGLIGWLIAYPSYKNARKRKTAEISPSITQRFKEINRLKKNAGQLLPLV</sequence>
<dbReference type="RefSeq" id="WP_034989305.1">
    <property type="nucleotide sequence ID" value="NZ_AYZF01000008.1"/>
</dbReference>
<comment type="caution">
    <text evidence="2">The sequence shown here is derived from an EMBL/GenBank/DDBJ whole genome shotgun (WGS) entry which is preliminary data.</text>
</comment>
<keyword evidence="3" id="KW-1185">Reference proteome</keyword>
<name>A0A023CZJ6_9LACO</name>
<feature type="transmembrane region" description="Helical" evidence="1">
    <location>
        <begin position="83"/>
        <end position="104"/>
    </location>
</feature>
<dbReference type="PATRIC" id="fig|1423806.3.peg.223"/>
<dbReference type="EMBL" id="AYZF01000008">
    <property type="protein sequence ID" value="KRN06668.1"/>
    <property type="molecule type" value="Genomic_DNA"/>
</dbReference>
<keyword evidence="1" id="KW-0472">Membrane</keyword>
<protein>
    <submittedName>
        <fullName evidence="2">Uncharacterized protein</fullName>
    </submittedName>
</protein>
<feature type="transmembrane region" description="Helical" evidence="1">
    <location>
        <begin position="110"/>
        <end position="133"/>
    </location>
</feature>
<evidence type="ECO:0000313" key="3">
    <source>
        <dbReference type="Proteomes" id="UP000050961"/>
    </source>
</evidence>
<dbReference type="OrthoDB" id="2599257at2"/>
<accession>A0A023CZJ6</accession>
<evidence type="ECO:0000313" key="2">
    <source>
        <dbReference type="EMBL" id="KRN06668.1"/>
    </source>
</evidence>
<proteinExistence type="predicted"/>
<organism evidence="2 3">
    <name type="scientific">Liquorilactobacillus sucicola DSM 21376 = JCM 15457</name>
    <dbReference type="NCBI Taxonomy" id="1423806"/>
    <lineage>
        <taxon>Bacteria</taxon>
        <taxon>Bacillati</taxon>
        <taxon>Bacillota</taxon>
        <taxon>Bacilli</taxon>
        <taxon>Lactobacillales</taxon>
        <taxon>Lactobacillaceae</taxon>
        <taxon>Liquorilactobacillus</taxon>
    </lineage>
</organism>
<evidence type="ECO:0000256" key="1">
    <source>
        <dbReference type="SAM" id="Phobius"/>
    </source>
</evidence>
<dbReference type="AlphaFoldDB" id="A0A023CZJ6"/>
<dbReference type="STRING" id="1423806.FD15_GL000221"/>
<gene>
    <name evidence="2" type="ORF">FD15_GL000221</name>
</gene>
<keyword evidence="1" id="KW-1133">Transmembrane helix</keyword>
<reference evidence="2 3" key="1">
    <citation type="journal article" date="2015" name="Genome Announc.">
        <title>Expanding the biotechnology potential of lactobacilli through comparative genomics of 213 strains and associated genera.</title>
        <authorList>
            <person name="Sun Z."/>
            <person name="Harris H.M."/>
            <person name="McCann A."/>
            <person name="Guo C."/>
            <person name="Argimon S."/>
            <person name="Zhang W."/>
            <person name="Yang X."/>
            <person name="Jeffery I.B."/>
            <person name="Cooney J.C."/>
            <person name="Kagawa T.F."/>
            <person name="Liu W."/>
            <person name="Song Y."/>
            <person name="Salvetti E."/>
            <person name="Wrobel A."/>
            <person name="Rasinkangas P."/>
            <person name="Parkhill J."/>
            <person name="Rea M.C."/>
            <person name="O'Sullivan O."/>
            <person name="Ritari J."/>
            <person name="Douillard F.P."/>
            <person name="Paul Ross R."/>
            <person name="Yang R."/>
            <person name="Briner A.E."/>
            <person name="Felis G.E."/>
            <person name="de Vos W.M."/>
            <person name="Barrangou R."/>
            <person name="Klaenhammer T.R."/>
            <person name="Caufield P.W."/>
            <person name="Cui Y."/>
            <person name="Zhang H."/>
            <person name="O'Toole P.W."/>
        </authorList>
    </citation>
    <scope>NUCLEOTIDE SEQUENCE [LARGE SCALE GENOMIC DNA]</scope>
    <source>
        <strain evidence="2 3">DSM 21376</strain>
    </source>
</reference>
<keyword evidence="1" id="KW-0812">Transmembrane</keyword>